<feature type="domain" description="Cadherin" evidence="9">
    <location>
        <begin position="138"/>
        <end position="237"/>
    </location>
</feature>
<keyword evidence="7" id="KW-0472">Membrane</keyword>
<dbReference type="InterPro" id="IPR002126">
    <property type="entry name" value="Cadherin-like_dom"/>
</dbReference>
<evidence type="ECO:0000313" key="10">
    <source>
        <dbReference type="EMBL" id="RED93208.1"/>
    </source>
</evidence>
<dbReference type="Pfam" id="PF17803">
    <property type="entry name" value="Cadherin_4"/>
    <property type="match status" value="1"/>
</dbReference>
<evidence type="ECO:0000259" key="9">
    <source>
        <dbReference type="PROSITE" id="PS50268"/>
    </source>
</evidence>
<feature type="chain" id="PRO_5017711968" evidence="8">
    <location>
        <begin position="23"/>
        <end position="405"/>
    </location>
</feature>
<dbReference type="NCBIfam" id="TIGR04183">
    <property type="entry name" value="Por_Secre_tail"/>
    <property type="match status" value="1"/>
</dbReference>
<feature type="domain" description="Cadherin" evidence="9">
    <location>
        <begin position="241"/>
        <end position="342"/>
    </location>
</feature>
<dbReference type="InterPro" id="IPR050971">
    <property type="entry name" value="Cadherin-domain_protein"/>
</dbReference>
<dbReference type="GO" id="GO:0005911">
    <property type="term" value="C:cell-cell junction"/>
    <property type="evidence" value="ECO:0007669"/>
    <property type="project" value="TreeGrafter"/>
</dbReference>
<dbReference type="AlphaFoldDB" id="A0A3D9KX81"/>
<keyword evidence="6" id="KW-1133">Transmembrane helix</keyword>
<reference evidence="10 11" key="1">
    <citation type="submission" date="2018-07" db="EMBL/GenBank/DDBJ databases">
        <title>Genomic Encyclopedia of Type Strains, Phase IV (KMG-IV): sequencing the most valuable type-strain genomes for metagenomic binning, comparative biology and taxonomic classification.</title>
        <authorList>
            <person name="Goeker M."/>
        </authorList>
    </citation>
    <scope>NUCLEOTIDE SEQUENCE [LARGE SCALE GENOMIC DNA]</scope>
    <source>
        <strain evidence="10 11">DSM 4134</strain>
    </source>
</reference>
<dbReference type="CDD" id="cd11304">
    <property type="entry name" value="Cadherin_repeat"/>
    <property type="match status" value="2"/>
</dbReference>
<dbReference type="PROSITE" id="PS50268">
    <property type="entry name" value="CADHERIN_2"/>
    <property type="match status" value="2"/>
</dbReference>
<dbReference type="GO" id="GO:0016020">
    <property type="term" value="C:membrane"/>
    <property type="evidence" value="ECO:0007669"/>
    <property type="project" value="UniProtKB-SubCell"/>
</dbReference>
<dbReference type="EMBL" id="QREG01000026">
    <property type="protein sequence ID" value="RED93208.1"/>
    <property type="molecule type" value="Genomic_DNA"/>
</dbReference>
<keyword evidence="2" id="KW-0812">Transmembrane</keyword>
<evidence type="ECO:0000256" key="6">
    <source>
        <dbReference type="ARBA" id="ARBA00022989"/>
    </source>
</evidence>
<keyword evidence="8" id="KW-0732">Signal</keyword>
<organism evidence="10 11">
    <name type="scientific">Marinoscillum furvescens DSM 4134</name>
    <dbReference type="NCBI Taxonomy" id="1122208"/>
    <lineage>
        <taxon>Bacteria</taxon>
        <taxon>Pseudomonadati</taxon>
        <taxon>Bacteroidota</taxon>
        <taxon>Cytophagia</taxon>
        <taxon>Cytophagales</taxon>
        <taxon>Reichenbachiellaceae</taxon>
        <taxon>Marinoscillum</taxon>
    </lineage>
</organism>
<dbReference type="InterPro" id="IPR026444">
    <property type="entry name" value="Secre_tail"/>
</dbReference>
<keyword evidence="5" id="KW-0130">Cell adhesion</keyword>
<gene>
    <name evidence="10" type="ORF">C7460_12647</name>
</gene>
<dbReference type="PANTHER" id="PTHR24025">
    <property type="entry name" value="DESMOGLEIN FAMILY MEMBER"/>
    <property type="match status" value="1"/>
</dbReference>
<dbReference type="Gene3D" id="2.60.40.60">
    <property type="entry name" value="Cadherins"/>
    <property type="match status" value="2"/>
</dbReference>
<keyword evidence="3" id="KW-0677">Repeat</keyword>
<evidence type="ECO:0000313" key="11">
    <source>
        <dbReference type="Proteomes" id="UP000256779"/>
    </source>
</evidence>
<dbReference type="OrthoDB" id="940952at2"/>
<dbReference type="InterPro" id="IPR040853">
    <property type="entry name" value="RapA2_cadherin-like"/>
</dbReference>
<dbReference type="SUPFAM" id="SSF49313">
    <property type="entry name" value="Cadherin-like"/>
    <property type="match status" value="2"/>
</dbReference>
<dbReference type="InterPro" id="IPR015919">
    <property type="entry name" value="Cadherin-like_sf"/>
</dbReference>
<dbReference type="PANTHER" id="PTHR24025:SF23">
    <property type="entry name" value="NEURAL-CADHERIN"/>
    <property type="match status" value="1"/>
</dbReference>
<evidence type="ECO:0000256" key="7">
    <source>
        <dbReference type="ARBA" id="ARBA00023136"/>
    </source>
</evidence>
<dbReference type="RefSeq" id="WP_115870005.1">
    <property type="nucleotide sequence ID" value="NZ_QREG01000026.1"/>
</dbReference>
<dbReference type="GO" id="GO:0007156">
    <property type="term" value="P:homophilic cell adhesion via plasma membrane adhesion molecules"/>
    <property type="evidence" value="ECO:0007669"/>
    <property type="project" value="InterPro"/>
</dbReference>
<comment type="subcellular location">
    <subcellularLocation>
        <location evidence="1">Membrane</location>
    </subcellularLocation>
</comment>
<evidence type="ECO:0000256" key="8">
    <source>
        <dbReference type="SAM" id="SignalP"/>
    </source>
</evidence>
<dbReference type="Pfam" id="PF18962">
    <property type="entry name" value="Por_Secre_tail"/>
    <property type="match status" value="1"/>
</dbReference>
<dbReference type="GO" id="GO:0005509">
    <property type="term" value="F:calcium ion binding"/>
    <property type="evidence" value="ECO:0007669"/>
    <property type="project" value="InterPro"/>
</dbReference>
<feature type="signal peptide" evidence="8">
    <location>
        <begin position="1"/>
        <end position="22"/>
    </location>
</feature>
<name>A0A3D9KX81_MARFU</name>
<keyword evidence="11" id="KW-1185">Reference proteome</keyword>
<comment type="caution">
    <text evidence="10">The sequence shown here is derived from an EMBL/GenBank/DDBJ whole genome shotgun (WGS) entry which is preliminary data.</text>
</comment>
<evidence type="ECO:0000256" key="3">
    <source>
        <dbReference type="ARBA" id="ARBA00022737"/>
    </source>
</evidence>
<evidence type="ECO:0000256" key="4">
    <source>
        <dbReference type="ARBA" id="ARBA00022837"/>
    </source>
</evidence>
<evidence type="ECO:0000256" key="2">
    <source>
        <dbReference type="ARBA" id="ARBA00022692"/>
    </source>
</evidence>
<keyword evidence="4" id="KW-0106">Calcium</keyword>
<proteinExistence type="predicted"/>
<accession>A0A3D9KX81</accession>
<dbReference type="Proteomes" id="UP000256779">
    <property type="component" value="Unassembled WGS sequence"/>
</dbReference>
<evidence type="ECO:0000256" key="1">
    <source>
        <dbReference type="ARBA" id="ARBA00004370"/>
    </source>
</evidence>
<sequence>MTKGTPTTVFAMLICFMALTSAYGQQSFTLSTSGNKALPKNTLDISNIVNVTAPGNTSSYLQFKASNIFNRTDTLDLSIQSSNDNIIPSGDILLIDSSNYYYDHPDTSFTVELEITLSSGSCSQYELFAYTFTNSPPEVTNQEFTIPENPSSRDTLGQITSSDPDGDPLWYELLTTNPASAVALDERMGILTVADSSLYNHEQTPSIKSTIAVSDGWVRREMEVTIEVSNMNEPPVLIKDTFQIEQQAPVGTTLGSVKASDEDMDPIHFSIASGSLMSYFDINEAGDITIIKTLEQLPPPPHEVRIAASDGTYDIYENYPIEVSSVLKNERHTIEIYPNPVTDYLHLASKASHSTKIMALTDLSGKNYAFSYNNHKLNFSHLSSGVYLLTVSVNNHIEIFQIIKH</sequence>
<protein>
    <submittedName>
        <fullName evidence="10">Putative secreted protein (Por secretion system target)</fullName>
    </submittedName>
</protein>
<evidence type="ECO:0000256" key="5">
    <source>
        <dbReference type="ARBA" id="ARBA00022889"/>
    </source>
</evidence>